<protein>
    <recommendedName>
        <fullName evidence="4">Defensin-like protein</fullName>
    </recommendedName>
</protein>
<gene>
    <name evidence="2" type="ORF">NP493_87g01036</name>
</gene>
<dbReference type="AlphaFoldDB" id="A0AAD9P8J5"/>
<sequence>MTAHVLYVVLCIFLLFTSQVDALGMCSAKCRYNSCKKICMRSGECYCSNRIYGVCKCHDSGPTNCFAICKYNSCRRSCWYGAVCYCSSFNYGVCKCCAKR</sequence>
<accession>A0AAD9P8J5</accession>
<evidence type="ECO:0008006" key="4">
    <source>
        <dbReference type="Google" id="ProtNLM"/>
    </source>
</evidence>
<evidence type="ECO:0000313" key="2">
    <source>
        <dbReference type="EMBL" id="KAK2190159.1"/>
    </source>
</evidence>
<feature type="signal peptide" evidence="1">
    <location>
        <begin position="1"/>
        <end position="22"/>
    </location>
</feature>
<reference evidence="2" key="1">
    <citation type="journal article" date="2023" name="Mol. Biol. Evol.">
        <title>Third-Generation Sequencing Reveals the Adaptive Role of the Epigenome in Three Deep-Sea Polychaetes.</title>
        <authorList>
            <person name="Perez M."/>
            <person name="Aroh O."/>
            <person name="Sun Y."/>
            <person name="Lan Y."/>
            <person name="Juniper S.K."/>
            <person name="Young C.R."/>
            <person name="Angers B."/>
            <person name="Qian P.Y."/>
        </authorList>
    </citation>
    <scope>NUCLEOTIDE SEQUENCE</scope>
    <source>
        <strain evidence="2">R07B-5</strain>
    </source>
</reference>
<comment type="caution">
    <text evidence="2">The sequence shown here is derived from an EMBL/GenBank/DDBJ whole genome shotgun (WGS) entry which is preliminary data.</text>
</comment>
<name>A0AAD9P8J5_RIDPI</name>
<keyword evidence="1" id="KW-0732">Signal</keyword>
<feature type="chain" id="PRO_5041955990" description="Defensin-like protein" evidence="1">
    <location>
        <begin position="23"/>
        <end position="100"/>
    </location>
</feature>
<evidence type="ECO:0000256" key="1">
    <source>
        <dbReference type="SAM" id="SignalP"/>
    </source>
</evidence>
<keyword evidence="3" id="KW-1185">Reference proteome</keyword>
<dbReference type="Proteomes" id="UP001209878">
    <property type="component" value="Unassembled WGS sequence"/>
</dbReference>
<organism evidence="2 3">
    <name type="scientific">Ridgeia piscesae</name>
    <name type="common">Tubeworm</name>
    <dbReference type="NCBI Taxonomy" id="27915"/>
    <lineage>
        <taxon>Eukaryota</taxon>
        <taxon>Metazoa</taxon>
        <taxon>Spiralia</taxon>
        <taxon>Lophotrochozoa</taxon>
        <taxon>Annelida</taxon>
        <taxon>Polychaeta</taxon>
        <taxon>Sedentaria</taxon>
        <taxon>Canalipalpata</taxon>
        <taxon>Sabellida</taxon>
        <taxon>Siboglinidae</taxon>
        <taxon>Ridgeia</taxon>
    </lineage>
</organism>
<dbReference type="EMBL" id="JAODUO010000086">
    <property type="protein sequence ID" value="KAK2190159.1"/>
    <property type="molecule type" value="Genomic_DNA"/>
</dbReference>
<evidence type="ECO:0000313" key="3">
    <source>
        <dbReference type="Proteomes" id="UP001209878"/>
    </source>
</evidence>
<proteinExistence type="predicted"/>